<feature type="region of interest" description="Disordered" evidence="2">
    <location>
        <begin position="1875"/>
        <end position="1899"/>
    </location>
</feature>
<dbReference type="GO" id="GO:0034454">
    <property type="term" value="P:microtubule anchoring at centrosome"/>
    <property type="evidence" value="ECO:0007669"/>
    <property type="project" value="InterPro"/>
</dbReference>
<dbReference type="GO" id="GO:0071539">
    <property type="term" value="P:protein localization to centrosome"/>
    <property type="evidence" value="ECO:0007669"/>
    <property type="project" value="InterPro"/>
</dbReference>
<feature type="region of interest" description="Disordered" evidence="2">
    <location>
        <begin position="1"/>
        <end position="134"/>
    </location>
</feature>
<feature type="region of interest" description="Disordered" evidence="2">
    <location>
        <begin position="1801"/>
        <end position="1820"/>
    </location>
</feature>
<feature type="compositionally biased region" description="Polar residues" evidence="2">
    <location>
        <begin position="1672"/>
        <end position="1682"/>
    </location>
</feature>
<reference evidence="4 5" key="1">
    <citation type="submission" date="2019-09" db="EMBL/GenBank/DDBJ databases">
        <title>Bird 10,000 Genomes (B10K) Project - Family phase.</title>
        <authorList>
            <person name="Zhang G."/>
        </authorList>
    </citation>
    <scope>NUCLEOTIDE SEQUENCE [LARGE SCALE GENOMIC DNA]</scope>
    <source>
        <strain evidence="4">OUT-0007</strain>
        <tissue evidence="4">Blood</tissue>
    </source>
</reference>
<feature type="compositionally biased region" description="Basic and acidic residues" evidence="2">
    <location>
        <begin position="1155"/>
        <end position="1165"/>
    </location>
</feature>
<feature type="compositionally biased region" description="Polar residues" evidence="2">
    <location>
        <begin position="1400"/>
        <end position="1412"/>
    </location>
</feature>
<gene>
    <name evidence="4" type="primary">Pcm1</name>
    <name evidence="4" type="ORF">CALNIC_R09782</name>
</gene>
<dbReference type="InterPro" id="IPR031446">
    <property type="entry name" value="PCM1_C"/>
</dbReference>
<feature type="region of interest" description="Disordered" evidence="2">
    <location>
        <begin position="1395"/>
        <end position="1414"/>
    </location>
</feature>
<sequence length="1899" mass="212442">MATGGGPFEEGMNDQDLPSWSNDSLDDRLNNTDWGSQQKKANRSSEKNKKKLGGEAETRLTNDISPESSPGIGRRKTRTPHSFPHARYMTQMSVPEQAELERLKQRINFSDLDQINTNKSKDPASGSQKKESGVSVQCKELFGAALSKDFMQNCQVSAQEDGGGEPAMDSSQARDPQQEAKEELENLKKQHDLLKRMLQQQEQLKALQGRQAALLALQHKAEQAIAVMDDSVVTETTGSVSGVSLTSELNEELNDLIQRFHNQLHDSQTQSVPDNRRQAESLSLTREISQSRNSSMSERLSDEKAQLFNKMRMLQGKKQKMDKLLGELHTLRDQHLNNSSFFPASGSPQRSIDQRSTTSAASGPVGIVTVVNGESNSLASAPYPPDSLVSQNESEEDDNLNPTEKLQKLNEVRKRLNELRELVHYYEQTSDMMTDAVNENTKEEEETEESESDSEHEDPQPVTNIRNPQGISSWSDINSNSNIQCGTNNRDGRHLNTDCEINNRSAANIRTLKMSSPLDCHNREDGKDIDLPQGEDEEVEEDRVSEDSASSHRSSLGDAAGDAEFEQKINRLIAAKQKLRQLQNLAAMVQDDDPEPQTTIANASNIGDLFLGEMEETKQQPNNVRASTNKLQKDVGLNEKAREKFYEAKLQQQQQELKQLQEERRKLIEIQEKIQVLQKACPDLQVAGLGDCTANRQTSPATSTPAMNEYNTAGKPSLEFDESVPVGNELWSEMRRHEILREELRQRRKQLEALMAEHQRRKELAETISTVAASVKSEGSEAQHTPQQSRTEKTMATWGGSTQCALDEEDGDEEGYLSDGVGQAEEEEDDASSVNDNFSIYPNNNIPENAYFLKENKDRWKNYRPLSADGNYRPLSKARQQQNISMRRQENLRWMSELSYVEEKERWQEQINQLKKQHEFSVSICQTLMQDQQTLSCLLQTLLTGPYSMMPNNVASSQVHLIMHQLNQCYTQLMWQQNNVQRLKQMLNDLVRQQEQQQYEEKSSRKERGNSAPPPPSPVFCPFSFPPQPVNLFNVPGFTNFSSFAPGINYNPVFPSGFGDFAHNVSPHSSEQQQQHPLDHNASGKTEYMAFPKPFESSSSNGAEKQRRSHRQLEEEMEKRSAWLNDSQDVKKDNQSQLKADFAVSVQNIASSHKNQSDMSRRREFDEESLESFSSMPDPVDPTTVTKTFKSRKASAQASLASKDKTPKSRNKRKSSSQLKGRIKNIDYESASASSVCEPCKSNKSRHSEEVGRAKVFSKRNREQLEKIIKYSRSTEMSSETGSDLSMFEALRDTIYSEVATLISQNESRPHFLIELFHELQLLNTDYLRQRALYALQDIVTRHLSENNEKGKCTKSLNSAAWIASNSELTPSESLASTDDETFGKNFSTEACQDCEQNDADNGSSMSTSSNFEPFATDDLGNTVIHLDQALARMREYERMKIEAESTLDSEGCSSNFQGASAAKLEGPSASECLPVPQSSEASAVPCPHIDTQQLDRQIKAIMKEVIPFLKEHMEEVCSSQLLTSVRRMVLTLTQQNDESKEFVKFFHKQLGSILQDSLAKFAGRKLKDCGEDLLVEISEVLFNELAFFKLMQDLDNNSISVKQKCKRKIEATEAVQSYAKEDKDETETVKQVQDSEMYDGNGVPESIRSDASDQEEDDESESGPVAISLSKAETQALTNYGSGEDENEDEEIEFEEGPVDVQTSLQASSETTTENEQNSNQEQSKTKSGENLSSEQESVNAKGEQHVATILPHYLNVMENTPPLTVNTPESFITASMKAEESSSSLPVNETQTLDTTCVGDKSAASSESSMAGSPDTESPVLVNEYEAGSGNVSQKSDEDDFVKVEDLPLKLAVYSEADLMKKIAMEAQTNSLSGELLGGGGAQDQELVGDAQTLKEP</sequence>
<feature type="region of interest" description="Disordered" evidence="2">
    <location>
        <begin position="517"/>
        <end position="560"/>
    </location>
</feature>
<feature type="compositionally biased region" description="Polar residues" evidence="2">
    <location>
        <begin position="107"/>
        <end position="118"/>
    </location>
</feature>
<evidence type="ECO:0000313" key="5">
    <source>
        <dbReference type="Proteomes" id="UP000546235"/>
    </source>
</evidence>
<evidence type="ECO:0000256" key="2">
    <source>
        <dbReference type="SAM" id="MobiDB-lite"/>
    </source>
</evidence>
<feature type="domain" description="Pericentriolar material 1 protein C-terminal" evidence="3">
    <location>
        <begin position="1282"/>
        <end position="1878"/>
    </location>
</feature>
<comment type="caution">
    <text evidence="4">The sequence shown here is derived from an EMBL/GenBank/DDBJ whole genome shotgun (WGS) entry which is preliminary data.</text>
</comment>
<accession>A0A7K6SK32</accession>
<feature type="region of interest" description="Disordered" evidence="2">
    <location>
        <begin position="376"/>
        <end position="406"/>
    </location>
</feature>
<evidence type="ECO:0000259" key="3">
    <source>
        <dbReference type="Pfam" id="PF15717"/>
    </source>
</evidence>
<feature type="compositionally biased region" description="Basic and acidic residues" evidence="2">
    <location>
        <begin position="999"/>
        <end position="1009"/>
    </location>
</feature>
<feature type="compositionally biased region" description="Low complexity" evidence="2">
    <location>
        <begin position="1171"/>
        <end position="1186"/>
    </location>
</feature>
<evidence type="ECO:0000313" key="4">
    <source>
        <dbReference type="EMBL" id="NWW97975.1"/>
    </source>
</evidence>
<feature type="compositionally biased region" description="Low complexity" evidence="2">
    <location>
        <begin position="471"/>
        <end position="483"/>
    </location>
</feature>
<feature type="compositionally biased region" description="Low complexity" evidence="2">
    <location>
        <begin position="1804"/>
        <end position="1815"/>
    </location>
</feature>
<feature type="compositionally biased region" description="Polar residues" evidence="2">
    <location>
        <begin position="780"/>
        <end position="789"/>
    </location>
</feature>
<dbReference type="Pfam" id="PF15717">
    <property type="entry name" value="PCM1_C"/>
    <property type="match status" value="1"/>
</dbReference>
<feature type="compositionally biased region" description="Acidic residues" evidence="2">
    <location>
        <begin position="1653"/>
        <end position="1662"/>
    </location>
</feature>
<dbReference type="InterPro" id="IPR024138">
    <property type="entry name" value="Pericentriolar_Pcm1"/>
</dbReference>
<feature type="compositionally biased region" description="Acidic residues" evidence="2">
    <location>
        <begin position="533"/>
        <end position="544"/>
    </location>
</feature>
<feature type="compositionally biased region" description="Basic and acidic residues" evidence="2">
    <location>
        <begin position="43"/>
        <end position="60"/>
    </location>
</feature>
<dbReference type="GO" id="GO:1905515">
    <property type="term" value="P:non-motile cilium assembly"/>
    <property type="evidence" value="ECO:0007669"/>
    <property type="project" value="TreeGrafter"/>
</dbReference>
<proteinExistence type="predicted"/>
<feature type="compositionally biased region" description="Basic and acidic residues" evidence="2">
    <location>
        <begin position="520"/>
        <end position="530"/>
    </location>
</feature>
<protein>
    <submittedName>
        <fullName evidence="4">PCM1 protein</fullName>
    </submittedName>
</protein>
<dbReference type="PANTHER" id="PTHR14164">
    <property type="entry name" value="PERICENTRIOLAR MATERIAL 1-RELATED"/>
    <property type="match status" value="1"/>
</dbReference>
<feature type="region of interest" description="Disordered" evidence="2">
    <location>
        <begin position="265"/>
        <end position="302"/>
    </location>
</feature>
<feature type="coiled-coil region" evidence="1">
    <location>
        <begin position="565"/>
        <end position="592"/>
    </location>
</feature>
<dbReference type="PANTHER" id="PTHR14164:SF12">
    <property type="entry name" value="PERICENTRIOLAR MATERIAL 1 PROTEIN"/>
    <property type="match status" value="1"/>
</dbReference>
<dbReference type="GO" id="GO:0036064">
    <property type="term" value="C:ciliary basal body"/>
    <property type="evidence" value="ECO:0007669"/>
    <property type="project" value="TreeGrafter"/>
</dbReference>
<feature type="non-terminal residue" evidence="4">
    <location>
        <position position="1"/>
    </location>
</feature>
<dbReference type="GO" id="GO:0034451">
    <property type="term" value="C:centriolar satellite"/>
    <property type="evidence" value="ECO:0007669"/>
    <property type="project" value="TreeGrafter"/>
</dbReference>
<feature type="region of interest" description="Disordered" evidence="2">
    <location>
        <begin position="1621"/>
        <end position="1746"/>
    </location>
</feature>
<feature type="compositionally biased region" description="Acidic residues" evidence="2">
    <location>
        <begin position="442"/>
        <end position="456"/>
    </location>
</feature>
<feature type="region of interest" description="Disordered" evidence="2">
    <location>
        <begin position="992"/>
        <end position="1021"/>
    </location>
</feature>
<evidence type="ECO:0000256" key="1">
    <source>
        <dbReference type="SAM" id="Coils"/>
    </source>
</evidence>
<feature type="compositionally biased region" description="Polar residues" evidence="2">
    <location>
        <begin position="1730"/>
        <end position="1740"/>
    </location>
</feature>
<dbReference type="EMBL" id="VZSB01000328">
    <property type="protein sequence ID" value="NWW97975.1"/>
    <property type="molecule type" value="Genomic_DNA"/>
</dbReference>
<feature type="compositionally biased region" description="Acidic residues" evidence="2">
    <location>
        <begin position="806"/>
        <end position="816"/>
    </location>
</feature>
<organism evidence="4 5">
    <name type="scientific">Caloenas nicobarica</name>
    <name type="common">Nicobar pigeon</name>
    <dbReference type="NCBI Taxonomy" id="187106"/>
    <lineage>
        <taxon>Eukaryota</taxon>
        <taxon>Metazoa</taxon>
        <taxon>Chordata</taxon>
        <taxon>Craniata</taxon>
        <taxon>Vertebrata</taxon>
        <taxon>Euteleostomi</taxon>
        <taxon>Archelosauria</taxon>
        <taxon>Archosauria</taxon>
        <taxon>Dinosauria</taxon>
        <taxon>Saurischia</taxon>
        <taxon>Theropoda</taxon>
        <taxon>Coelurosauria</taxon>
        <taxon>Aves</taxon>
        <taxon>Neognathae</taxon>
        <taxon>Neoaves</taxon>
        <taxon>Columbimorphae</taxon>
        <taxon>Columbiformes</taxon>
        <taxon>Columbidae</taxon>
        <taxon>Caloenas</taxon>
    </lineage>
</organism>
<feature type="compositionally biased region" description="Pro residues" evidence="2">
    <location>
        <begin position="1012"/>
        <end position="1021"/>
    </location>
</feature>
<name>A0A7K6SK32_CALNI</name>
<feature type="compositionally biased region" description="Acidic residues" evidence="2">
    <location>
        <begin position="1684"/>
        <end position="1699"/>
    </location>
</feature>
<feature type="compositionally biased region" description="Polar residues" evidence="2">
    <location>
        <begin position="1702"/>
        <end position="1724"/>
    </location>
</feature>
<feature type="region of interest" description="Disordered" evidence="2">
    <location>
        <begin position="427"/>
        <end position="491"/>
    </location>
</feature>
<feature type="region of interest" description="Disordered" evidence="2">
    <location>
        <begin position="1064"/>
        <end position="1135"/>
    </location>
</feature>
<feature type="compositionally biased region" description="Polar residues" evidence="2">
    <location>
        <begin position="461"/>
        <end position="470"/>
    </location>
</feature>
<feature type="non-terminal residue" evidence="4">
    <location>
        <position position="1899"/>
    </location>
</feature>
<feature type="compositionally biased region" description="Basic and acidic residues" evidence="2">
    <location>
        <begin position="1111"/>
        <end position="1121"/>
    </location>
</feature>
<dbReference type="Proteomes" id="UP000546235">
    <property type="component" value="Unassembled WGS sequence"/>
</dbReference>
<feature type="coiled-coil region" evidence="1">
    <location>
        <begin position="734"/>
        <end position="768"/>
    </location>
</feature>
<feature type="region of interest" description="Disordered" evidence="2">
    <location>
        <begin position="158"/>
        <end position="183"/>
    </location>
</feature>
<keyword evidence="5" id="KW-1185">Reference proteome</keyword>
<feature type="region of interest" description="Disordered" evidence="2">
    <location>
        <begin position="339"/>
        <end position="361"/>
    </location>
</feature>
<keyword evidence="1" id="KW-0175">Coiled coil</keyword>
<feature type="region of interest" description="Disordered" evidence="2">
    <location>
        <begin position="1149"/>
        <end position="1224"/>
    </location>
</feature>
<feature type="coiled-coil region" evidence="1">
    <location>
        <begin position="643"/>
        <end position="680"/>
    </location>
</feature>
<feature type="region of interest" description="Disordered" evidence="2">
    <location>
        <begin position="775"/>
        <end position="840"/>
    </location>
</feature>
<feature type="compositionally biased region" description="Polar residues" evidence="2">
    <location>
        <begin position="280"/>
        <end position="298"/>
    </location>
</feature>